<evidence type="ECO:0000313" key="16">
    <source>
        <dbReference type="Proteomes" id="UP000076848"/>
    </source>
</evidence>
<dbReference type="GO" id="GO:0009279">
    <property type="term" value="C:cell outer membrane"/>
    <property type="evidence" value="ECO:0007669"/>
    <property type="project" value="UniProtKB-SubCell"/>
</dbReference>
<dbReference type="InterPro" id="IPR013356">
    <property type="entry name" value="T2SS_GspD"/>
</dbReference>
<keyword evidence="8" id="KW-0472">Membrane</keyword>
<dbReference type="GO" id="GO:0015628">
    <property type="term" value="P:protein secretion by the type II secretion system"/>
    <property type="evidence" value="ECO:0007669"/>
    <property type="project" value="InterPro"/>
</dbReference>
<name>A0A157SS67_9BORD</name>
<feature type="compositionally biased region" description="Gly residues" evidence="11">
    <location>
        <begin position="434"/>
        <end position="443"/>
    </location>
</feature>
<dbReference type="InterPro" id="IPR038591">
    <property type="entry name" value="NolW-like_sf"/>
</dbReference>
<keyword evidence="9" id="KW-0998">Cell outer membrane</keyword>
<keyword evidence="6" id="KW-0732">Signal</keyword>
<evidence type="ECO:0000256" key="4">
    <source>
        <dbReference type="ARBA" id="ARBA00022452"/>
    </source>
</evidence>
<dbReference type="InterPro" id="IPR004846">
    <property type="entry name" value="T2SS/T3SS_dom"/>
</dbReference>
<dbReference type="EMBL" id="FKIF01000008">
    <property type="protein sequence ID" value="SAI72983.1"/>
    <property type="molecule type" value="Genomic_DNA"/>
</dbReference>
<dbReference type="InterPro" id="IPR005644">
    <property type="entry name" value="NolW-like"/>
</dbReference>
<dbReference type="Pfam" id="PF03958">
    <property type="entry name" value="Secretin_N"/>
    <property type="match status" value="3"/>
</dbReference>
<keyword evidence="16" id="KW-1185">Reference proteome</keyword>
<feature type="domain" description="GspD-like N0" evidence="14">
    <location>
        <begin position="104"/>
        <end position="170"/>
    </location>
</feature>
<feature type="domain" description="NolW-like" evidence="13">
    <location>
        <begin position="349"/>
        <end position="499"/>
    </location>
</feature>
<dbReference type="InterPro" id="IPR001775">
    <property type="entry name" value="GspD/PilQ"/>
</dbReference>
<evidence type="ECO:0000256" key="8">
    <source>
        <dbReference type="ARBA" id="ARBA00023136"/>
    </source>
</evidence>
<evidence type="ECO:0000259" key="14">
    <source>
        <dbReference type="Pfam" id="PF21305"/>
    </source>
</evidence>
<feature type="domain" description="Type II/III secretion system secretin-like" evidence="12">
    <location>
        <begin position="581"/>
        <end position="748"/>
    </location>
</feature>
<evidence type="ECO:0000256" key="2">
    <source>
        <dbReference type="ARBA" id="ARBA00006980"/>
    </source>
</evidence>
<dbReference type="GO" id="GO:0015627">
    <property type="term" value="C:type II protein secretion system complex"/>
    <property type="evidence" value="ECO:0007669"/>
    <property type="project" value="InterPro"/>
</dbReference>
<gene>
    <name evidence="15" type="primary">gspD_3</name>
    <name evidence="15" type="ORF">SAMEA3906486_04391</name>
</gene>
<dbReference type="PANTHER" id="PTHR30332">
    <property type="entry name" value="PROBABLE GENERAL SECRETION PATHWAY PROTEIN D"/>
    <property type="match status" value="1"/>
</dbReference>
<evidence type="ECO:0000256" key="7">
    <source>
        <dbReference type="ARBA" id="ARBA00022927"/>
    </source>
</evidence>
<feature type="region of interest" description="Disordered" evidence="11">
    <location>
        <begin position="392"/>
        <end position="453"/>
    </location>
</feature>
<feature type="domain" description="NolW-like" evidence="13">
    <location>
        <begin position="273"/>
        <end position="343"/>
    </location>
</feature>
<proteinExistence type="inferred from homology"/>
<organism evidence="15 16">
    <name type="scientific">Bordetella ansorpii</name>
    <dbReference type="NCBI Taxonomy" id="288768"/>
    <lineage>
        <taxon>Bacteria</taxon>
        <taxon>Pseudomonadati</taxon>
        <taxon>Pseudomonadota</taxon>
        <taxon>Betaproteobacteria</taxon>
        <taxon>Burkholderiales</taxon>
        <taxon>Alcaligenaceae</taxon>
        <taxon>Bordetella</taxon>
    </lineage>
</organism>
<keyword evidence="5" id="KW-0812">Transmembrane</keyword>
<feature type="compositionally biased region" description="Low complexity" evidence="11">
    <location>
        <begin position="397"/>
        <end position="433"/>
    </location>
</feature>
<feature type="compositionally biased region" description="Basic and acidic residues" evidence="11">
    <location>
        <begin position="52"/>
        <end position="74"/>
    </location>
</feature>
<dbReference type="AlphaFoldDB" id="A0A157SS67"/>
<dbReference type="Gene3D" id="3.30.1370.120">
    <property type="match status" value="3"/>
</dbReference>
<accession>A0A157SS67</accession>
<evidence type="ECO:0000256" key="11">
    <source>
        <dbReference type="SAM" id="MobiDB-lite"/>
    </source>
</evidence>
<dbReference type="PANTHER" id="PTHR30332:SF24">
    <property type="entry name" value="SECRETIN GSPD-RELATED"/>
    <property type="match status" value="1"/>
</dbReference>
<keyword evidence="7" id="KW-0653">Protein transport</keyword>
<dbReference type="InterPro" id="IPR050810">
    <property type="entry name" value="Bact_Secretion_Sys_Channel"/>
</dbReference>
<feature type="region of interest" description="Disordered" evidence="11">
    <location>
        <begin position="774"/>
        <end position="793"/>
    </location>
</feature>
<dbReference type="InterPro" id="IPR049371">
    <property type="entry name" value="GspD-like_N0"/>
</dbReference>
<dbReference type="RefSeq" id="WP_231886069.1">
    <property type="nucleotide sequence ID" value="NZ_FKIF01000008.1"/>
</dbReference>
<feature type="compositionally biased region" description="Low complexity" evidence="11">
    <location>
        <begin position="444"/>
        <end position="453"/>
    </location>
</feature>
<evidence type="ECO:0000256" key="10">
    <source>
        <dbReference type="RuleBase" id="RU004004"/>
    </source>
</evidence>
<evidence type="ECO:0000259" key="13">
    <source>
        <dbReference type="Pfam" id="PF03958"/>
    </source>
</evidence>
<reference evidence="15 16" key="1">
    <citation type="submission" date="2016-04" db="EMBL/GenBank/DDBJ databases">
        <authorList>
            <consortium name="Pathogen Informatics"/>
        </authorList>
    </citation>
    <scope>NUCLEOTIDE SEQUENCE [LARGE SCALE GENOMIC DNA]</scope>
    <source>
        <strain evidence="15 16">H050680373</strain>
    </source>
</reference>
<feature type="region of interest" description="Disordered" evidence="11">
    <location>
        <begin position="178"/>
        <end position="203"/>
    </location>
</feature>
<evidence type="ECO:0000313" key="15">
    <source>
        <dbReference type="EMBL" id="SAI72983.1"/>
    </source>
</evidence>
<keyword evidence="3 10" id="KW-0813">Transport</keyword>
<evidence type="ECO:0000256" key="6">
    <source>
        <dbReference type="ARBA" id="ARBA00022729"/>
    </source>
</evidence>
<dbReference type="STRING" id="288768.SAMEA3906486_04391"/>
<dbReference type="Proteomes" id="UP000076848">
    <property type="component" value="Unassembled WGS sequence"/>
</dbReference>
<sequence length="938" mass="98063">MLHLLVMAALAGCAAPPEPGPRQAADDPVADLQRSAGPRVLTSAQAQPVSDVPERRETAPSRPARSEAPPRVRTEPAVQPRTAAPTPRRDSTRAQEDEGEQVLLNFVDADIPAVLRVMAGFTKRNFLVDPRVKGQLTLVSEGRVSAGTAYDMLLASLRMAGFAAVDVAGGTRVVPEADAKLQGGPVQSSAAGPGAGRDSEPARAGGEIVTRTFRLSYENAAELVPVLRPMIATNNPITASAGSNSLVVTDYADNVERIGRIIASIDTPTSLSTAVVRLRQGIAVDIADVANQLLDAQAQGGEGTQRIIIVADPRANNVVIRATSPARAKLARDLVLQLDEAQADPDTMHVVYLRNAQASYLAEVLRGVLTGDPGSSGQASGADAAVRAALGAGGMQSGTNNGSNTNSTSSGTNSTRNTSGNTTSGLGSSLRGAAGQGATGAGTGTSSNLNGSGPLQGFAAGGMTVQADATTNALIISGPEPIYRSLRKVIDMLDQRRAQVLVESLIVEVNEDDAAELGIQWMTGNGRWFAGNRSSLGSGINASARTTLDAAPGGLSVGLINGTVNLPGVGEVLNIELLARALQSRSGVNILSTPNLLTLDNEAASIMVGRTLPFVSGQYITDGGGGSNNPFQTVEREDVGLKLNIRPQISEGGTVKLDIYQEVSTLDDVASASLGGVVTNKRAIDTSVLLDDGQIMVLGGLLEDSVQTTRDAVPILGSIPGLGALFRYDRRSRVKTNLMVFLRPYVVRNAQDGRGLTASRYDYMRRAQGRVQPPENWALPDMGSPVLPPIGLQSTRDRQTYDLRPEAAAETLSQPGPESTNSSTFRPGLVNSGGEEAPQPVRTRLPAGLTVSGDPAALYGRPEGNTNILQFTEARTEQEAEQAVQRTRISGLKAYSLTGPGGMGYVVRVDVPRDPRAVDNAVQVLRELGYQPELVVGP</sequence>
<dbReference type="Pfam" id="PF00263">
    <property type="entry name" value="Secretin"/>
    <property type="match status" value="1"/>
</dbReference>
<evidence type="ECO:0000259" key="12">
    <source>
        <dbReference type="Pfam" id="PF00263"/>
    </source>
</evidence>
<feature type="compositionally biased region" description="Polar residues" evidence="11">
    <location>
        <begin position="811"/>
        <end position="825"/>
    </location>
</feature>
<evidence type="ECO:0000256" key="1">
    <source>
        <dbReference type="ARBA" id="ARBA00004442"/>
    </source>
</evidence>
<dbReference type="PRINTS" id="PR00811">
    <property type="entry name" value="BCTERIALGSPD"/>
</dbReference>
<feature type="domain" description="NolW-like" evidence="13">
    <location>
        <begin position="210"/>
        <end position="269"/>
    </location>
</feature>
<evidence type="ECO:0000256" key="5">
    <source>
        <dbReference type="ARBA" id="ARBA00022692"/>
    </source>
</evidence>
<evidence type="ECO:0000256" key="9">
    <source>
        <dbReference type="ARBA" id="ARBA00023237"/>
    </source>
</evidence>
<comment type="similarity">
    <text evidence="2">Belongs to the bacterial secretin family. GSP D subfamily.</text>
</comment>
<dbReference type="Pfam" id="PF21305">
    <property type="entry name" value="type_II_gspD_N0"/>
    <property type="match status" value="1"/>
</dbReference>
<feature type="region of interest" description="Disordered" evidence="11">
    <location>
        <begin position="809"/>
        <end position="842"/>
    </location>
</feature>
<keyword evidence="4" id="KW-1134">Transmembrane beta strand</keyword>
<feature type="region of interest" description="Disordered" evidence="11">
    <location>
        <begin position="14"/>
        <end position="97"/>
    </location>
</feature>
<evidence type="ECO:0000256" key="3">
    <source>
        <dbReference type="ARBA" id="ARBA00022448"/>
    </source>
</evidence>
<dbReference type="NCBIfam" id="TIGR02517">
    <property type="entry name" value="type_II_gspD"/>
    <property type="match status" value="1"/>
</dbReference>
<comment type="subcellular location">
    <subcellularLocation>
        <location evidence="1 10">Cell outer membrane</location>
    </subcellularLocation>
</comment>
<feature type="compositionally biased region" description="Basic and acidic residues" evidence="11">
    <location>
        <begin position="87"/>
        <end position="96"/>
    </location>
</feature>
<protein>
    <submittedName>
        <fullName evidence="15">General secretion pathway protein D</fullName>
    </submittedName>
</protein>